<dbReference type="Pfam" id="PF01694">
    <property type="entry name" value="Rhomboid"/>
    <property type="match status" value="1"/>
</dbReference>
<dbReference type="FunFam" id="1.20.1540.10:FF:000027">
    <property type="entry name" value="Rhomboid family intramembrane serine protease"/>
    <property type="match status" value="1"/>
</dbReference>
<reference evidence="10" key="1">
    <citation type="journal article" date="2024" name="Int. J. Syst. Evol. Microbiol.">
        <title>Methylomarinovum tepidoasis sp. nov., a moderately thermophilic methanotroph of the family Methylothermaceae isolated from a deep-sea hydrothermal field.</title>
        <authorList>
            <person name="Hirayama H."/>
            <person name="Takaki Y."/>
            <person name="Abe M."/>
            <person name="Miyazaki M."/>
            <person name="Uematsu K."/>
            <person name="Matsui Y."/>
            <person name="Takai K."/>
        </authorList>
    </citation>
    <scope>NUCLEOTIDE SEQUENCE [LARGE SCALE GENOMIC DNA]</scope>
    <source>
        <strain evidence="10">IN45</strain>
    </source>
</reference>
<dbReference type="SUPFAM" id="SSF144091">
    <property type="entry name" value="Rhomboid-like"/>
    <property type="match status" value="1"/>
</dbReference>
<evidence type="ECO:0000256" key="3">
    <source>
        <dbReference type="ARBA" id="ARBA00022692"/>
    </source>
</evidence>
<dbReference type="GO" id="GO:0016020">
    <property type="term" value="C:membrane"/>
    <property type="evidence" value="ECO:0007669"/>
    <property type="project" value="UniProtKB-SubCell"/>
</dbReference>
<dbReference type="PANTHER" id="PTHR43731">
    <property type="entry name" value="RHOMBOID PROTEASE"/>
    <property type="match status" value="1"/>
</dbReference>
<evidence type="ECO:0000313" key="9">
    <source>
        <dbReference type="EMBL" id="BCX88526.1"/>
    </source>
</evidence>
<accession>A0AAU9C9H8</accession>
<evidence type="ECO:0000256" key="6">
    <source>
        <dbReference type="ARBA" id="ARBA00023136"/>
    </source>
</evidence>
<feature type="transmembrane region" description="Helical" evidence="7">
    <location>
        <begin position="69"/>
        <end position="96"/>
    </location>
</feature>
<name>A0AAU9C9H8_9GAMM</name>
<evidence type="ECO:0000256" key="1">
    <source>
        <dbReference type="ARBA" id="ARBA00004141"/>
    </source>
</evidence>
<feature type="transmembrane region" description="Helical" evidence="7">
    <location>
        <begin position="108"/>
        <end position="126"/>
    </location>
</feature>
<feature type="transmembrane region" description="Helical" evidence="7">
    <location>
        <begin position="15"/>
        <end position="34"/>
    </location>
</feature>
<organism evidence="9 10">
    <name type="scientific">Methylomarinovum tepidoasis</name>
    <dbReference type="NCBI Taxonomy" id="2840183"/>
    <lineage>
        <taxon>Bacteria</taxon>
        <taxon>Pseudomonadati</taxon>
        <taxon>Pseudomonadota</taxon>
        <taxon>Gammaproteobacteria</taxon>
        <taxon>Methylococcales</taxon>
        <taxon>Methylothermaceae</taxon>
        <taxon>Methylomarinovum</taxon>
    </lineage>
</organism>
<feature type="transmembrane region" description="Helical" evidence="7">
    <location>
        <begin position="163"/>
        <end position="183"/>
    </location>
</feature>
<evidence type="ECO:0000256" key="2">
    <source>
        <dbReference type="ARBA" id="ARBA00009045"/>
    </source>
</evidence>
<feature type="domain" description="Peptidase S54 rhomboid" evidence="8">
    <location>
        <begin position="68"/>
        <end position="217"/>
    </location>
</feature>
<dbReference type="EMBL" id="AP024718">
    <property type="protein sequence ID" value="BCX88526.1"/>
    <property type="molecule type" value="Genomic_DNA"/>
</dbReference>
<proteinExistence type="inferred from homology"/>
<dbReference type="AlphaFoldDB" id="A0AAU9C9H8"/>
<feature type="transmembrane region" description="Helical" evidence="7">
    <location>
        <begin position="132"/>
        <end position="151"/>
    </location>
</feature>
<gene>
    <name evidence="9" type="ORF">MIN45_P0895</name>
</gene>
<feature type="transmembrane region" description="Helical" evidence="7">
    <location>
        <begin position="203"/>
        <end position="222"/>
    </location>
</feature>
<keyword evidence="5 7" id="KW-1133">Transmembrane helix</keyword>
<keyword evidence="10" id="KW-1185">Reference proteome</keyword>
<evidence type="ECO:0000259" key="8">
    <source>
        <dbReference type="Pfam" id="PF01694"/>
    </source>
</evidence>
<comment type="subcellular location">
    <subcellularLocation>
        <location evidence="1">Membrane</location>
        <topology evidence="1">Multi-pass membrane protein</topology>
    </subcellularLocation>
</comment>
<dbReference type="RefSeq" id="WP_286293679.1">
    <property type="nucleotide sequence ID" value="NZ_AP024718.1"/>
</dbReference>
<keyword evidence="6 7" id="KW-0472">Membrane</keyword>
<evidence type="ECO:0000256" key="7">
    <source>
        <dbReference type="SAM" id="Phobius"/>
    </source>
</evidence>
<dbReference type="InterPro" id="IPR050925">
    <property type="entry name" value="Rhomboid_protease_S54"/>
</dbReference>
<keyword evidence="3 7" id="KW-0812">Transmembrane</keyword>
<protein>
    <recommendedName>
        <fullName evidence="8">Peptidase S54 rhomboid domain-containing protein</fullName>
    </recommendedName>
</protein>
<dbReference type="KEGG" id="meiy:MIN45_P0895"/>
<dbReference type="InterPro" id="IPR022764">
    <property type="entry name" value="Peptidase_S54_rhomboid_dom"/>
</dbReference>
<dbReference type="InterPro" id="IPR035952">
    <property type="entry name" value="Rhomboid-like_sf"/>
</dbReference>
<evidence type="ECO:0000256" key="5">
    <source>
        <dbReference type="ARBA" id="ARBA00022989"/>
    </source>
</evidence>
<keyword evidence="4" id="KW-0378">Hydrolase</keyword>
<dbReference type="Proteomes" id="UP001321450">
    <property type="component" value="Chromosome"/>
</dbReference>
<comment type="similarity">
    <text evidence="2">Belongs to the peptidase S54 family.</text>
</comment>
<evidence type="ECO:0000256" key="4">
    <source>
        <dbReference type="ARBA" id="ARBA00022801"/>
    </source>
</evidence>
<dbReference type="Gene3D" id="1.20.1540.10">
    <property type="entry name" value="Rhomboid-like"/>
    <property type="match status" value="1"/>
</dbReference>
<dbReference type="GO" id="GO:0004252">
    <property type="term" value="F:serine-type endopeptidase activity"/>
    <property type="evidence" value="ECO:0007669"/>
    <property type="project" value="InterPro"/>
</dbReference>
<sequence length="256" mass="28895">MFPIRDTIPSHSPPLMTWALIGANCAVFLFELALPPEQLQAMFYWFGIVPARYTHPEWAMILGLPVDNYWPFLTCLFLHGGWLHLISNMWALWIFGDNVEDRMGPWRFLIFYLLCGVIAGIVHWATNLDSTVPTVGASGAIAGVMGAYLLLYPRAHIITLIPLFFYPLFVALPAATFILIWFFSQLFSGVAALLGPEQVGGVAWWAHIGGFIAGMILCKPFLDPNRRQHFYKDEFAFENAWDVALDEPKEKLKGDS</sequence>
<evidence type="ECO:0000313" key="10">
    <source>
        <dbReference type="Proteomes" id="UP001321450"/>
    </source>
</evidence>
<dbReference type="PANTHER" id="PTHR43731:SF14">
    <property type="entry name" value="PRESENILIN-ASSOCIATED RHOMBOID-LIKE PROTEIN, MITOCHONDRIAL"/>
    <property type="match status" value="1"/>
</dbReference>